<keyword evidence="1" id="KW-1133">Transmembrane helix</keyword>
<evidence type="ECO:0000313" key="3">
    <source>
        <dbReference type="EMBL" id="OLF08520.1"/>
    </source>
</evidence>
<evidence type="ECO:0000256" key="1">
    <source>
        <dbReference type="SAM" id="Phobius"/>
    </source>
</evidence>
<sequence length="131" mass="13928">MTRRSGWLGWIVFAGIMMMVLGAFQAIEGLVALFNSGFYVVEESGLIVNVNYTAWGWVHLGIGVLAVLIGAGVMTGNTAARIGGIALASISAIVNLAFISAYPVWAVVVIAIDVIVIYALAVHGREMRMED</sequence>
<reference evidence="3 4" key="1">
    <citation type="submission" date="2016-12" db="EMBL/GenBank/DDBJ databases">
        <title>The draft genome sequence of Actinophytocola xinjiangensis.</title>
        <authorList>
            <person name="Wang W."/>
            <person name="Yuan L."/>
        </authorList>
    </citation>
    <scope>NUCLEOTIDE SEQUENCE [LARGE SCALE GENOMIC DNA]</scope>
    <source>
        <strain evidence="3 4">CGMCC 4.4663</strain>
    </source>
</reference>
<comment type="caution">
    <text evidence="3">The sequence shown here is derived from an EMBL/GenBank/DDBJ whole genome shotgun (WGS) entry which is preliminary data.</text>
</comment>
<dbReference type="OrthoDB" id="4482242at2"/>
<dbReference type="AlphaFoldDB" id="A0A7Z0WKT7"/>
<keyword evidence="1" id="KW-0472">Membrane</keyword>
<keyword evidence="4" id="KW-1185">Reference proteome</keyword>
<feature type="transmembrane region" description="Helical" evidence="1">
    <location>
        <begin position="54"/>
        <end position="73"/>
    </location>
</feature>
<feature type="domain" description="DUF7144" evidence="2">
    <location>
        <begin position="10"/>
        <end position="125"/>
    </location>
</feature>
<name>A0A7Z0WKT7_9PSEU</name>
<feature type="transmembrane region" description="Helical" evidence="1">
    <location>
        <begin position="104"/>
        <end position="122"/>
    </location>
</feature>
<organism evidence="3 4">
    <name type="scientific">Actinophytocola xinjiangensis</name>
    <dbReference type="NCBI Taxonomy" id="485602"/>
    <lineage>
        <taxon>Bacteria</taxon>
        <taxon>Bacillati</taxon>
        <taxon>Actinomycetota</taxon>
        <taxon>Actinomycetes</taxon>
        <taxon>Pseudonocardiales</taxon>
        <taxon>Pseudonocardiaceae</taxon>
    </lineage>
</organism>
<protein>
    <recommendedName>
        <fullName evidence="2">DUF7144 domain-containing protein</fullName>
    </recommendedName>
</protein>
<dbReference type="InterPro" id="IPR055568">
    <property type="entry name" value="DUF7144"/>
</dbReference>
<dbReference type="Proteomes" id="UP000185696">
    <property type="component" value="Unassembled WGS sequence"/>
</dbReference>
<gene>
    <name evidence="3" type="ORF">BLA60_23450</name>
</gene>
<proteinExistence type="predicted"/>
<dbReference type="EMBL" id="MSIF01000012">
    <property type="protein sequence ID" value="OLF08520.1"/>
    <property type="molecule type" value="Genomic_DNA"/>
</dbReference>
<keyword evidence="1" id="KW-0812">Transmembrane</keyword>
<feature type="transmembrane region" description="Helical" evidence="1">
    <location>
        <begin position="7"/>
        <end position="34"/>
    </location>
</feature>
<evidence type="ECO:0000313" key="4">
    <source>
        <dbReference type="Proteomes" id="UP000185696"/>
    </source>
</evidence>
<feature type="transmembrane region" description="Helical" evidence="1">
    <location>
        <begin position="80"/>
        <end position="98"/>
    </location>
</feature>
<evidence type="ECO:0000259" key="2">
    <source>
        <dbReference type="Pfam" id="PF23636"/>
    </source>
</evidence>
<accession>A0A7Z0WKT7</accession>
<dbReference type="Pfam" id="PF23636">
    <property type="entry name" value="DUF7144"/>
    <property type="match status" value="1"/>
</dbReference>